<comment type="similarity">
    <text evidence="1">Belongs to the THADA family.</text>
</comment>
<dbReference type="STRING" id="1296100.A0A1B9FUB8"/>
<dbReference type="GeneID" id="30212407"/>
<evidence type="ECO:0000256" key="2">
    <source>
        <dbReference type="ARBA" id="ARBA00022694"/>
    </source>
</evidence>
<dbReference type="SUPFAM" id="SSF48371">
    <property type="entry name" value="ARM repeat"/>
    <property type="match status" value="2"/>
</dbReference>
<dbReference type="GO" id="GO:0005829">
    <property type="term" value="C:cytosol"/>
    <property type="evidence" value="ECO:0007669"/>
    <property type="project" value="TreeGrafter"/>
</dbReference>
<reference evidence="7" key="2">
    <citation type="submission" date="2013-07" db="EMBL/GenBank/DDBJ databases">
        <authorList>
            <consortium name="The Broad Institute Genome Sequencing Platform"/>
            <person name="Cuomo C."/>
            <person name="Litvintseva A."/>
            <person name="Chen Y."/>
            <person name="Heitman J."/>
            <person name="Sun S."/>
            <person name="Springer D."/>
            <person name="Dromer F."/>
            <person name="Young S.K."/>
            <person name="Zeng Q."/>
            <person name="Gargeya S."/>
            <person name="Fitzgerald M."/>
            <person name="Abouelleil A."/>
            <person name="Alvarado L."/>
            <person name="Berlin A.M."/>
            <person name="Chapman S.B."/>
            <person name="Dewar J."/>
            <person name="Goldberg J."/>
            <person name="Griggs A."/>
            <person name="Gujja S."/>
            <person name="Hansen M."/>
            <person name="Howarth C."/>
            <person name="Imamovic A."/>
            <person name="Larimer J."/>
            <person name="McCowan C."/>
            <person name="Murphy C."/>
            <person name="Pearson M."/>
            <person name="Priest M."/>
            <person name="Roberts A."/>
            <person name="Saif S."/>
            <person name="Shea T."/>
            <person name="Sykes S."/>
            <person name="Wortman J."/>
            <person name="Nusbaum C."/>
            <person name="Birren B."/>
        </authorList>
    </citation>
    <scope>NUCLEOTIDE SEQUENCE</scope>
    <source>
        <strain evidence="7">CBS 10118</strain>
    </source>
</reference>
<reference evidence="6" key="1">
    <citation type="submission" date="2013-07" db="EMBL/GenBank/DDBJ databases">
        <title>The Genome Sequence of Cryptococcus bestiolae CBS10118.</title>
        <authorList>
            <consortium name="The Broad Institute Genome Sequencing Platform"/>
            <person name="Cuomo C."/>
            <person name="Litvintseva A."/>
            <person name="Chen Y."/>
            <person name="Heitman J."/>
            <person name="Sun S."/>
            <person name="Springer D."/>
            <person name="Dromer F."/>
            <person name="Young S.K."/>
            <person name="Zeng Q."/>
            <person name="Gargeya S."/>
            <person name="Fitzgerald M."/>
            <person name="Abouelleil A."/>
            <person name="Alvarado L."/>
            <person name="Berlin A.M."/>
            <person name="Chapman S.B."/>
            <person name="Dewar J."/>
            <person name="Goldberg J."/>
            <person name="Griggs A."/>
            <person name="Gujja S."/>
            <person name="Hansen M."/>
            <person name="Howarth C."/>
            <person name="Imamovic A."/>
            <person name="Larimer J."/>
            <person name="McCowan C."/>
            <person name="Murphy C."/>
            <person name="Pearson M."/>
            <person name="Priest M."/>
            <person name="Roberts A."/>
            <person name="Saif S."/>
            <person name="Shea T."/>
            <person name="Sykes S."/>
            <person name="Wortman J."/>
            <person name="Nusbaum C."/>
            <person name="Birren B."/>
        </authorList>
    </citation>
    <scope>NUCLEOTIDE SEQUENCE [LARGE SCALE GENOMIC DNA]</scope>
    <source>
        <strain evidence="6">CBS 10118</strain>
    </source>
</reference>
<evidence type="ECO:0000259" key="4">
    <source>
        <dbReference type="Pfam" id="PF25150"/>
    </source>
</evidence>
<dbReference type="VEuPathDB" id="FungiDB:I302_08008"/>
<dbReference type="Pfam" id="PF10350">
    <property type="entry name" value="DUF2428"/>
    <property type="match status" value="1"/>
</dbReference>
<feature type="domain" description="DUF2428" evidence="3">
    <location>
        <begin position="586"/>
        <end position="838"/>
    </location>
</feature>
<evidence type="ECO:0000313" key="6">
    <source>
        <dbReference type="EMBL" id="OCF22361.1"/>
    </source>
</evidence>
<dbReference type="EMBL" id="CP144548">
    <property type="protein sequence ID" value="WVW86816.1"/>
    <property type="molecule type" value="Genomic_DNA"/>
</dbReference>
<protein>
    <submittedName>
        <fullName evidence="6">Uncharacterized protein</fullName>
    </submittedName>
</protein>
<dbReference type="PANTHER" id="PTHR14387">
    <property type="entry name" value="THADA/DEATH RECEPTOR INTERACTING PROTEIN"/>
    <property type="match status" value="1"/>
</dbReference>
<evidence type="ECO:0000313" key="7">
    <source>
        <dbReference type="EMBL" id="WVW86816.1"/>
    </source>
</evidence>
<dbReference type="PANTHER" id="PTHR14387:SF0">
    <property type="entry name" value="DUF2428 DOMAIN-CONTAINING PROTEIN"/>
    <property type="match status" value="1"/>
</dbReference>
<dbReference type="InterPro" id="IPR019442">
    <property type="entry name" value="THADA/TRM732_DUF2428"/>
</dbReference>
<dbReference type="InterPro" id="IPR016024">
    <property type="entry name" value="ARM-type_fold"/>
</dbReference>
<dbReference type="InterPro" id="IPR056843">
    <property type="entry name" value="THADA-like_TPR"/>
</dbReference>
<dbReference type="Pfam" id="PF25150">
    <property type="entry name" value="TPR_Trm732"/>
    <property type="match status" value="1"/>
</dbReference>
<proteinExistence type="inferred from homology"/>
<dbReference type="Proteomes" id="UP000092730">
    <property type="component" value="Chromosome 8"/>
</dbReference>
<reference evidence="6" key="3">
    <citation type="submission" date="2014-01" db="EMBL/GenBank/DDBJ databases">
        <title>Evolution of pathogenesis and genome organization in the Tremellales.</title>
        <authorList>
            <person name="Cuomo C."/>
            <person name="Litvintseva A."/>
            <person name="Heitman J."/>
            <person name="Chen Y."/>
            <person name="Sun S."/>
            <person name="Springer D."/>
            <person name="Dromer F."/>
            <person name="Young S."/>
            <person name="Zeng Q."/>
            <person name="Chapman S."/>
            <person name="Gujja S."/>
            <person name="Saif S."/>
            <person name="Birren B."/>
        </authorList>
    </citation>
    <scope>NUCLEOTIDE SEQUENCE</scope>
    <source>
        <strain evidence="6">CBS 10118</strain>
    </source>
</reference>
<feature type="domain" description="tRNA (32-2'-O)-methyltransferase regulator THADA-like C-terminal TPR repeats region" evidence="5">
    <location>
        <begin position="840"/>
        <end position="994"/>
    </location>
</feature>
<dbReference type="Gene3D" id="1.25.10.10">
    <property type="entry name" value="Leucine-rich Repeat Variant"/>
    <property type="match status" value="1"/>
</dbReference>
<evidence type="ECO:0000256" key="1">
    <source>
        <dbReference type="ARBA" id="ARBA00010409"/>
    </source>
</evidence>
<dbReference type="KEGG" id="kbi:30212407"/>
<keyword evidence="8" id="KW-1185">Reference proteome</keyword>
<evidence type="ECO:0000259" key="3">
    <source>
        <dbReference type="Pfam" id="PF10350"/>
    </source>
</evidence>
<organism evidence="6">
    <name type="scientific">Kwoniella bestiolae CBS 10118</name>
    <dbReference type="NCBI Taxonomy" id="1296100"/>
    <lineage>
        <taxon>Eukaryota</taxon>
        <taxon>Fungi</taxon>
        <taxon>Dikarya</taxon>
        <taxon>Basidiomycota</taxon>
        <taxon>Agaricomycotina</taxon>
        <taxon>Tremellomycetes</taxon>
        <taxon>Tremellales</taxon>
        <taxon>Cryptococcaceae</taxon>
        <taxon>Kwoniella</taxon>
    </lineage>
</organism>
<sequence length="1416" mass="158377">MENRVTNDQGMKEIEVCRKALLKAKQDELEDDILIREGIDLVLRSYPPAVQLKQLELLLALLRQLIHLCSSSHTSITSEVENKLIPAYQPGGHLASLILLHLDHSQKVQQQRSSEVLSLAGHLSTLLPRPSTSSSLSTTFIVPLFRQAINAGIARRSNLTVISTLLDYVPLSTIPSSLVGDLLGDLGIVDCANIRSNLIINLLTKLCSSTDEVLEKIVPYFDPSLPNAVMVTMNRYLLPALFKKDPNYVSALLRFLSDRADLFGAWITVASIGLSLGIVKIRDLPQDDLKDALAHEDADIRIRAFELVSGSKEQFSEDVMELIKDGFRWNDGLPSAGSRSAFSSSTFAFLVRLHQLETSTRRVLRKKPNTDSIKKEQESLSHVLPLGEDFHRWFLEYLNGGLIQARRFPVFKILLSLNLLGRYLDVFGDIEGVQEKVYTEERVEMLLACQMSEFTEVRNRSRKILKSAKIPLPGYESLSTPSSQALLNSGMNSINLPRKTQAEAGKSALCILFSKLVQSDEDQSHALRFVGDLISQLERGIEVVENDLVRGIEEYPLHGSLAAIGDLFSCLDLTTPNAQKAWQLTFHHLFTLINRIWSITKTVISLAPSTVEGAVDSSRPDHEIARAYEVLGNGDDEEEDGDGGEGMDHTVLLSGCWRATKSAGELLATIISLPITQSGTSQTIWTRAEIDTAGECFLTWMHEIKHRGTFSKIAIAFAQLVEAVRPIPELRGLCEDWLQHELRTIASDQHSTTRRSAALPYSILSLVSFDEELLNTALSALLDLARVENKQTSNVTKVHAFNVLKIVLLDAKQTKWFGQWFEKGVMTALGAFESADWNVRNVGLILFSTLVHRCLSPPRGGQDYYKSHSTLATRQSFSSFHSKYPLIIPFIAEYLEQHKSENTGNKHSPLFPILIIVRSLRYDDASEGLVEGLRGTVQGYLSSREYQVRQVAAQALSSLIPPNHSSDLALTLTKQMDRSDLNAVHGKALYLRQLIANVIPWSDIPDCSKQSIEDGLLTLVKRDVPGTCPPITQAILECVQDYRTNSKSISSELVIQTLSFTTRYLNTREDINFIPGEDARQISTVKFVLSHQPTLDVVLGLLSKSASEIDQTLVLESLPSLPQLWTRKVFDTILEIALSGRGGDGVRVLALDALSEIRWSDEIFRGMQGRWSGIIKRLERVIGGRCIPVREAGLVALGWAVKQSITCNDVQATQGLQVISPSILSFSQEDESQPSRYASLRSLAHLTPHLFSRPISILHQTLVRLIQDDDEEIRNGACEIVSQGLGMKRGVVLSKSLSLYWEWLEHHLKSLKQEEREEWLIWIGDLAKDEVGYKEDMRILGRHNNTTEVLFEVEPSNIFRDPLVDHYYSNRLLKSLHVGQDVRTVRPDFTEGSRLSPIDDAWEARRTMERRRASGL</sequence>
<evidence type="ECO:0000313" key="8">
    <source>
        <dbReference type="Proteomes" id="UP000092730"/>
    </source>
</evidence>
<dbReference type="InterPro" id="IPR051954">
    <property type="entry name" value="tRNA_methyltransferase_THADA"/>
</dbReference>
<reference evidence="7" key="4">
    <citation type="submission" date="2024-02" db="EMBL/GenBank/DDBJ databases">
        <title>Comparative genomics of Cryptococcus and Kwoniella reveals pathogenesis evolution and contrasting modes of karyotype evolution via chromosome fusion or intercentromeric recombination.</title>
        <authorList>
            <person name="Coelho M.A."/>
            <person name="David-Palma M."/>
            <person name="Shea T."/>
            <person name="Bowers K."/>
            <person name="McGinley-Smith S."/>
            <person name="Mohammad A.W."/>
            <person name="Gnirke A."/>
            <person name="Yurkov A.M."/>
            <person name="Nowrousian M."/>
            <person name="Sun S."/>
            <person name="Cuomo C.A."/>
            <person name="Heitman J."/>
        </authorList>
    </citation>
    <scope>NUCLEOTIDE SEQUENCE</scope>
    <source>
        <strain evidence="7">CBS 10118</strain>
    </source>
</reference>
<gene>
    <name evidence="6" type="ORF">I302_08008</name>
    <name evidence="7" type="ORF">I302_108871</name>
</gene>
<dbReference type="EMBL" id="KI894025">
    <property type="protein sequence ID" value="OCF22361.1"/>
    <property type="molecule type" value="Genomic_DNA"/>
</dbReference>
<dbReference type="RefSeq" id="XP_019043431.1">
    <property type="nucleotide sequence ID" value="XM_019194595.1"/>
</dbReference>
<evidence type="ECO:0000259" key="5">
    <source>
        <dbReference type="Pfam" id="PF25151"/>
    </source>
</evidence>
<dbReference type="OrthoDB" id="734129at2759"/>
<dbReference type="Pfam" id="PF25151">
    <property type="entry name" value="TPR_Trm732_C"/>
    <property type="match status" value="1"/>
</dbReference>
<dbReference type="GO" id="GO:0030488">
    <property type="term" value="P:tRNA methylation"/>
    <property type="evidence" value="ECO:0007669"/>
    <property type="project" value="TreeGrafter"/>
</dbReference>
<dbReference type="InterPro" id="IPR056842">
    <property type="entry name" value="THADA-like_TPR_C"/>
</dbReference>
<keyword evidence="2" id="KW-0819">tRNA processing</keyword>
<dbReference type="InterPro" id="IPR011989">
    <property type="entry name" value="ARM-like"/>
</dbReference>
<name>A0A1B9FUB8_9TREE</name>
<accession>A0A1B9FUB8</accession>
<feature type="domain" description="tRNA (32-2'-O)-methyltransferase regulator THADA-like TPR repeats region" evidence="4">
    <location>
        <begin position="232"/>
        <end position="409"/>
    </location>
</feature>